<proteinExistence type="predicted"/>
<accession>A0A9E7IGU4</accession>
<sequence length="166" mass="18124">MATRTLESCYTTPAESLPWLGDLEIPRGQTMDEWVIKAADEMDGILGQTYRLPLDTNMDIPDHKADALLLKKINEFLAAGRLLLAAAGTGQDNSLNAYGSDLVNSAIKELARISSGRTVLESGELLDLEKPTVGVMGLNRDASSYVDQFYSAFGTAHQPVSFWERS</sequence>
<evidence type="ECO:0000313" key="2">
    <source>
        <dbReference type="Proteomes" id="UP001057233"/>
    </source>
</evidence>
<evidence type="ECO:0000313" key="1">
    <source>
        <dbReference type="EMBL" id="URG17385.1"/>
    </source>
</evidence>
<protein>
    <submittedName>
        <fullName evidence="1">Head-to-tail connector protein</fullName>
    </submittedName>
</protein>
<dbReference type="Proteomes" id="UP001057233">
    <property type="component" value="Segment"/>
</dbReference>
<gene>
    <name evidence="1" type="ORF">Mbo2_015</name>
</gene>
<dbReference type="EMBL" id="ON191531">
    <property type="protein sequence ID" value="URG17385.1"/>
    <property type="molecule type" value="Genomic_DNA"/>
</dbReference>
<name>A0A9E7IGU4_9CAUD</name>
<reference evidence="1" key="1">
    <citation type="submission" date="2022-04" db="EMBL/GenBank/DDBJ databases">
        <authorList>
            <person name="Hwangbo M."/>
            <person name="Wang B."/>
            <person name="Gill J.J."/>
            <person name="Chu K.-H."/>
            <person name="Young R."/>
        </authorList>
    </citation>
    <scope>NUCLEOTIDE SEQUENCE</scope>
</reference>
<keyword evidence="2" id="KW-1185">Reference proteome</keyword>
<organism evidence="1 2">
    <name type="scientific">Rhodococcus phage Mbo2</name>
    <dbReference type="NCBI Taxonomy" id="2936911"/>
    <lineage>
        <taxon>Viruses</taxon>
        <taxon>Duplodnaviria</taxon>
        <taxon>Heunggongvirae</taxon>
        <taxon>Uroviricota</taxon>
        <taxon>Caudoviricetes</taxon>
        <taxon>Caudoviricetes incertae sedis</taxon>
        <taxon>Mboduovirus</taxon>
        <taxon>Mboduovirus mbo2</taxon>
    </lineage>
</organism>